<accession>A0A8R1UD31</accession>
<dbReference type="AlphaFoldDB" id="A0A2A6D1R2"/>
<accession>A0A2A6D1R2</accession>
<keyword evidence="2" id="KW-1185">Reference proteome</keyword>
<dbReference type="PANTHER" id="PTHR21523:SF46">
    <property type="entry name" value="MLT-TEN (MLT-10) RELATED"/>
    <property type="match status" value="1"/>
</dbReference>
<reference evidence="2" key="1">
    <citation type="journal article" date="2008" name="Nat. Genet.">
        <title>The Pristionchus pacificus genome provides a unique perspective on nematode lifestyle and parasitism.</title>
        <authorList>
            <person name="Dieterich C."/>
            <person name="Clifton S.W."/>
            <person name="Schuster L.N."/>
            <person name="Chinwalla A."/>
            <person name="Delehaunty K."/>
            <person name="Dinkelacker I."/>
            <person name="Fulton L."/>
            <person name="Fulton R."/>
            <person name="Godfrey J."/>
            <person name="Minx P."/>
            <person name="Mitreva M."/>
            <person name="Roeseler W."/>
            <person name="Tian H."/>
            <person name="Witte H."/>
            <person name="Yang S.P."/>
            <person name="Wilson R.K."/>
            <person name="Sommer R.J."/>
        </authorList>
    </citation>
    <scope>NUCLEOTIDE SEQUENCE [LARGE SCALE GENOMIC DNA]</scope>
    <source>
        <strain evidence="2">PS312</strain>
    </source>
</reference>
<proteinExistence type="predicted"/>
<sequence>MRISAAIATLLFIGLQDLRLCVLITHLVLNREAFCTIPTADKKAAIEKMKMSEKEYKKVLKLHESWYAQAVHSLLGAMSRRIVKDSKDDADIRKAFIICLDEVDEVDAVRESAKCLAHAFDGTIVASYRKKMNAPRYAFLDKTLVVTEVNKFLFKFPNVVPPLKSINNTKASFVTEKPMQKLHMNNLNAKKPQKKKIKDPKKHLLSKKMQPKKSWYRTKTQLKRNLQARRKHFLLKKYGKTAIRLSMRPKRSIAGDFSYKSTVKRVRKVAGMPNLLNAEGSTVQQATKMLKNILKIVKNKPVDNVPLKFLMGRVEKLRSTIHEQSTEKGYRRRMLDSVLGHDHPLKEPIPRRKTMVNELRRLLPKELHPVADLLKHVPGIEKRGRNRLLSPRFFPLFSMDETNDKSALMSPEILRLYRLPALLNGTGMALRDRDSILSLVLETSGVLDVVENTISGLGKGRDAGLGDDLAQITALMTSTFNDLKGMLTKEQHKAMKENDFIMATGPQLKKLFGRDVYNVSAFPFDIDEYDGWSERQKEESLRNAVRLLAHDDPGAMLKRRSKRAIEDIVFPNGYKIAFLHHVTLSPYAFSPTINTLAVLGPAILSSSLFSPNIASPLLLSPPVMSPQIGNPLILSPYVLGPNVMSPAILNAYVLSPYVLSPNVVNPYVMSPLILSPFVLCPDVLSPTVLSGAVLSPSVLSPAIFTKNAMSISVLSPSFLS</sequence>
<gene>
    <name evidence="1" type="primary">WBGene00110432</name>
</gene>
<name>A0A2A6D1R2_PRIPA</name>
<dbReference type="Proteomes" id="UP000005239">
    <property type="component" value="Unassembled WGS sequence"/>
</dbReference>
<reference evidence="1" key="2">
    <citation type="submission" date="2022-06" db="UniProtKB">
        <authorList>
            <consortium name="EnsemblMetazoa"/>
        </authorList>
    </citation>
    <scope>IDENTIFICATION</scope>
    <source>
        <strain evidence="1">PS312</strain>
    </source>
</reference>
<evidence type="ECO:0000313" key="2">
    <source>
        <dbReference type="Proteomes" id="UP000005239"/>
    </source>
</evidence>
<dbReference type="EnsemblMetazoa" id="PPA20878.1">
    <property type="protein sequence ID" value="PPA20878.1"/>
    <property type="gene ID" value="WBGene00110432"/>
</dbReference>
<organism evidence="1 2">
    <name type="scientific">Pristionchus pacificus</name>
    <name type="common">Parasitic nematode worm</name>
    <dbReference type="NCBI Taxonomy" id="54126"/>
    <lineage>
        <taxon>Eukaryota</taxon>
        <taxon>Metazoa</taxon>
        <taxon>Ecdysozoa</taxon>
        <taxon>Nematoda</taxon>
        <taxon>Chromadorea</taxon>
        <taxon>Rhabditida</taxon>
        <taxon>Rhabditina</taxon>
        <taxon>Diplogasteromorpha</taxon>
        <taxon>Diplogasteroidea</taxon>
        <taxon>Neodiplogasteridae</taxon>
        <taxon>Pristionchus</taxon>
    </lineage>
</organism>
<dbReference type="PANTHER" id="PTHR21523">
    <property type="match status" value="1"/>
</dbReference>
<dbReference type="OrthoDB" id="5917548at2759"/>
<protein>
    <submittedName>
        <fullName evidence="1">Mltn-12</fullName>
    </submittedName>
</protein>
<evidence type="ECO:0000313" key="1">
    <source>
        <dbReference type="EnsemblMetazoa" id="PPA20878.1"/>
    </source>
</evidence>